<keyword evidence="4" id="KW-0325">Glycoprotein</keyword>
<evidence type="ECO:0000256" key="5">
    <source>
        <dbReference type="SAM" id="MobiDB-lite"/>
    </source>
</evidence>
<feature type="compositionally biased region" description="Basic and acidic residues" evidence="5">
    <location>
        <begin position="47"/>
        <end position="65"/>
    </location>
</feature>
<dbReference type="Gene3D" id="3.40.50.1820">
    <property type="entry name" value="alpha/beta hydrolase"/>
    <property type="match status" value="2"/>
</dbReference>
<dbReference type="InterPro" id="IPR050654">
    <property type="entry name" value="AChE-related_enzymes"/>
</dbReference>
<reference evidence="7 8" key="1">
    <citation type="journal article" date="2018" name="Gigascience">
        <title>Genomes of trombidid mites reveal novel predicted allergens and laterally-transferred genes associated with secondary metabolism.</title>
        <authorList>
            <person name="Dong X."/>
            <person name="Chaisiri K."/>
            <person name="Xia D."/>
            <person name="Armstrong S.D."/>
            <person name="Fang Y."/>
            <person name="Donnelly M.J."/>
            <person name="Kadowaki T."/>
            <person name="McGarry J.W."/>
            <person name="Darby A.C."/>
            <person name="Makepeace B.L."/>
        </authorList>
    </citation>
    <scope>NUCLEOTIDE SEQUENCE [LARGE SCALE GENOMIC DNA]</scope>
    <source>
        <strain evidence="7">UoL-WK</strain>
    </source>
</reference>
<dbReference type="GO" id="GO:0005615">
    <property type="term" value="C:extracellular space"/>
    <property type="evidence" value="ECO:0007669"/>
    <property type="project" value="TreeGrafter"/>
</dbReference>
<dbReference type="AlphaFoldDB" id="A0A443RRZ3"/>
<proteinExistence type="inferred from homology"/>
<protein>
    <submittedName>
        <fullName evidence="7">Acetylcholinesterase-like protein</fullName>
    </submittedName>
</protein>
<dbReference type="Pfam" id="PF00135">
    <property type="entry name" value="COesterase"/>
    <property type="match status" value="2"/>
</dbReference>
<dbReference type="OrthoDB" id="6515014at2759"/>
<accession>A0A443RRZ3</accession>
<dbReference type="GO" id="GO:0006581">
    <property type="term" value="P:acetylcholine catabolic process"/>
    <property type="evidence" value="ECO:0007669"/>
    <property type="project" value="TreeGrafter"/>
</dbReference>
<dbReference type="EMBL" id="NCKU01000001">
    <property type="protein sequence ID" value="RWS18053.1"/>
    <property type="molecule type" value="Genomic_DNA"/>
</dbReference>
<organism evidence="7 8">
    <name type="scientific">Dinothrombium tinctorium</name>
    <dbReference type="NCBI Taxonomy" id="1965070"/>
    <lineage>
        <taxon>Eukaryota</taxon>
        <taxon>Metazoa</taxon>
        <taxon>Ecdysozoa</taxon>
        <taxon>Arthropoda</taxon>
        <taxon>Chelicerata</taxon>
        <taxon>Arachnida</taxon>
        <taxon>Acari</taxon>
        <taxon>Acariformes</taxon>
        <taxon>Trombidiformes</taxon>
        <taxon>Prostigmata</taxon>
        <taxon>Anystina</taxon>
        <taxon>Parasitengona</taxon>
        <taxon>Trombidioidea</taxon>
        <taxon>Trombidiidae</taxon>
        <taxon>Dinothrombium</taxon>
    </lineage>
</organism>
<feature type="region of interest" description="Disordered" evidence="5">
    <location>
        <begin position="1"/>
        <end position="68"/>
    </location>
</feature>
<keyword evidence="3" id="KW-0378">Hydrolase</keyword>
<dbReference type="SUPFAM" id="SSF53474">
    <property type="entry name" value="alpha/beta-Hydrolases"/>
    <property type="match status" value="2"/>
</dbReference>
<keyword evidence="8" id="KW-1185">Reference proteome</keyword>
<feature type="domain" description="Carboxylesterase type B" evidence="6">
    <location>
        <begin position="141"/>
        <end position="437"/>
    </location>
</feature>
<evidence type="ECO:0000313" key="8">
    <source>
        <dbReference type="Proteomes" id="UP000285301"/>
    </source>
</evidence>
<dbReference type="PANTHER" id="PTHR43918">
    <property type="entry name" value="ACETYLCHOLINESTERASE"/>
    <property type="match status" value="1"/>
</dbReference>
<name>A0A443RRZ3_9ACAR</name>
<dbReference type="GO" id="GO:0019695">
    <property type="term" value="P:choline metabolic process"/>
    <property type="evidence" value="ECO:0007669"/>
    <property type="project" value="TreeGrafter"/>
</dbReference>
<comment type="caution">
    <text evidence="7">The sequence shown here is derived from an EMBL/GenBank/DDBJ whole genome shotgun (WGS) entry which is preliminary data.</text>
</comment>
<comment type="similarity">
    <text evidence="1">Belongs to the type-B carboxylesterase/lipase family.</text>
</comment>
<dbReference type="STRING" id="1965070.A0A443RRZ3"/>
<dbReference type="GO" id="GO:0003990">
    <property type="term" value="F:acetylcholinesterase activity"/>
    <property type="evidence" value="ECO:0007669"/>
    <property type="project" value="TreeGrafter"/>
</dbReference>
<dbReference type="InterPro" id="IPR029058">
    <property type="entry name" value="AB_hydrolase_fold"/>
</dbReference>
<dbReference type="GO" id="GO:0005886">
    <property type="term" value="C:plasma membrane"/>
    <property type="evidence" value="ECO:0007669"/>
    <property type="project" value="TreeGrafter"/>
</dbReference>
<keyword evidence="2" id="KW-0719">Serine esterase</keyword>
<dbReference type="Proteomes" id="UP000285301">
    <property type="component" value="Unassembled WGS sequence"/>
</dbReference>
<feature type="domain" description="Carboxylesterase type B" evidence="6">
    <location>
        <begin position="72"/>
        <end position="138"/>
    </location>
</feature>
<sequence>AGSDLTTDATLDVEDVLDEKEAMDKTYSEEATKSEIAKRTVTPSENGDEKSGNDGDNIDDLKNEESSPVNELLVETNSGDIEGFKQEVLGKTVYTFLGIPYASPPIGESRFKLAKILKPWRRPYKAKYWPPHCAQTISPLSGSPVHPRSILDEYSHIAEKFATAVGCNNENETLAADDPEEVLSCIKSQPTNTLKDATADVVAEYPLVSFMPSIGGLMFPVSAIESFAEPLDYYDEQKEIMIGVNKDEGSFFLHFAFPDRFRMSEAPAIKSKEETNLLLSEMVKSKLPLPEPIVNEAMRIFSDDATTNFTNNEEYVNYIRRIFGDNTIKCPVASFAKHFSGIQNKTVYFYQFEHRSAANKDADWVGVPTYEEVQFIFGLPLINQDEYSPADVELSKRMMNTWIHFAKTGEALPQLEKEWPKFELNDYEYMKIKADKAEIGADFGSQCLLFNHALNSGY</sequence>
<evidence type="ECO:0000313" key="7">
    <source>
        <dbReference type="EMBL" id="RWS18053.1"/>
    </source>
</evidence>
<feature type="non-terminal residue" evidence="7">
    <location>
        <position position="1"/>
    </location>
</feature>
<feature type="compositionally biased region" description="Basic and acidic residues" evidence="5">
    <location>
        <begin position="19"/>
        <end position="38"/>
    </location>
</feature>
<dbReference type="PANTHER" id="PTHR43918:SF4">
    <property type="entry name" value="CARBOXYLIC ESTER HYDROLASE"/>
    <property type="match status" value="1"/>
</dbReference>
<dbReference type="InterPro" id="IPR002018">
    <property type="entry name" value="CarbesteraseB"/>
</dbReference>
<evidence type="ECO:0000256" key="3">
    <source>
        <dbReference type="ARBA" id="ARBA00022801"/>
    </source>
</evidence>
<evidence type="ECO:0000256" key="1">
    <source>
        <dbReference type="ARBA" id="ARBA00005964"/>
    </source>
</evidence>
<evidence type="ECO:0000256" key="4">
    <source>
        <dbReference type="ARBA" id="ARBA00023180"/>
    </source>
</evidence>
<evidence type="ECO:0000259" key="6">
    <source>
        <dbReference type="Pfam" id="PF00135"/>
    </source>
</evidence>
<evidence type="ECO:0000256" key="2">
    <source>
        <dbReference type="ARBA" id="ARBA00022487"/>
    </source>
</evidence>
<gene>
    <name evidence="7" type="ORF">B4U79_03979</name>
</gene>